<name>A0A7J8CHY5_ROUAE</name>
<dbReference type="Proteomes" id="UP000593571">
    <property type="component" value="Unassembled WGS sequence"/>
</dbReference>
<keyword evidence="2" id="KW-1185">Reference proteome</keyword>
<dbReference type="EMBL" id="JACASE010000014">
    <property type="protein sequence ID" value="KAF6410485.1"/>
    <property type="molecule type" value="Genomic_DNA"/>
</dbReference>
<evidence type="ECO:0000313" key="2">
    <source>
        <dbReference type="Proteomes" id="UP000593571"/>
    </source>
</evidence>
<dbReference type="AlphaFoldDB" id="A0A7J8CHY5"/>
<accession>A0A7J8CHY5</accession>
<organism evidence="1 2">
    <name type="scientific">Rousettus aegyptiacus</name>
    <name type="common">Egyptian fruit bat</name>
    <name type="synonym">Pteropus aegyptiacus</name>
    <dbReference type="NCBI Taxonomy" id="9407"/>
    <lineage>
        <taxon>Eukaryota</taxon>
        <taxon>Metazoa</taxon>
        <taxon>Chordata</taxon>
        <taxon>Craniata</taxon>
        <taxon>Vertebrata</taxon>
        <taxon>Euteleostomi</taxon>
        <taxon>Mammalia</taxon>
        <taxon>Eutheria</taxon>
        <taxon>Laurasiatheria</taxon>
        <taxon>Chiroptera</taxon>
        <taxon>Yinpterochiroptera</taxon>
        <taxon>Pteropodoidea</taxon>
        <taxon>Pteropodidae</taxon>
        <taxon>Rousettinae</taxon>
        <taxon>Rousettus</taxon>
    </lineage>
</organism>
<comment type="caution">
    <text evidence="1">The sequence shown here is derived from an EMBL/GenBank/DDBJ whole genome shotgun (WGS) entry which is preliminary data.</text>
</comment>
<protein>
    <submittedName>
        <fullName evidence="1">Uncharacterized protein</fullName>
    </submittedName>
</protein>
<proteinExistence type="predicted"/>
<sequence>MLALCLCPLPFQDTTAGRSLASPSISIWVLEPAPELASGGAQTKTAEHEPCTAVGAVCVGVEWRSVLCPGGVGCALIFLLVTRPRPQSLPRPEAQISWPTCLLTFFPSLCCGRPTTSASTSGPLRVSPSTCTSFPSSCHSCKPSSPSYYHPTFPPPHLLDHAPP</sequence>
<evidence type="ECO:0000313" key="1">
    <source>
        <dbReference type="EMBL" id="KAF6410485.1"/>
    </source>
</evidence>
<reference evidence="1 2" key="1">
    <citation type="journal article" date="2020" name="Nature">
        <title>Six reference-quality genomes reveal evolution of bat adaptations.</title>
        <authorList>
            <person name="Jebb D."/>
            <person name="Huang Z."/>
            <person name="Pippel M."/>
            <person name="Hughes G.M."/>
            <person name="Lavrichenko K."/>
            <person name="Devanna P."/>
            <person name="Winkler S."/>
            <person name="Jermiin L.S."/>
            <person name="Skirmuntt E.C."/>
            <person name="Katzourakis A."/>
            <person name="Burkitt-Gray L."/>
            <person name="Ray D.A."/>
            <person name="Sullivan K.A.M."/>
            <person name="Roscito J.G."/>
            <person name="Kirilenko B.M."/>
            <person name="Davalos L.M."/>
            <person name="Corthals A.P."/>
            <person name="Power M.L."/>
            <person name="Jones G."/>
            <person name="Ransome R.D."/>
            <person name="Dechmann D.K.N."/>
            <person name="Locatelli A.G."/>
            <person name="Puechmaille S.J."/>
            <person name="Fedrigo O."/>
            <person name="Jarvis E.D."/>
            <person name="Hiller M."/>
            <person name="Vernes S.C."/>
            <person name="Myers E.W."/>
            <person name="Teeling E.C."/>
        </authorList>
    </citation>
    <scope>NUCLEOTIDE SEQUENCE [LARGE SCALE GENOMIC DNA]</scope>
    <source>
        <strain evidence="1">MRouAeg1</strain>
        <tissue evidence="1">Muscle</tissue>
    </source>
</reference>
<gene>
    <name evidence="1" type="ORF">HJG63_009028</name>
</gene>